<accession>A0A176Z027</accession>
<evidence type="ECO:0000313" key="2">
    <source>
        <dbReference type="Proteomes" id="UP000076959"/>
    </source>
</evidence>
<organism evidence="1 2">
    <name type="scientific">Bradyrhizobium centrolobii</name>
    <dbReference type="NCBI Taxonomy" id="1505087"/>
    <lineage>
        <taxon>Bacteria</taxon>
        <taxon>Pseudomonadati</taxon>
        <taxon>Pseudomonadota</taxon>
        <taxon>Alphaproteobacteria</taxon>
        <taxon>Hyphomicrobiales</taxon>
        <taxon>Nitrobacteraceae</taxon>
        <taxon>Bradyrhizobium</taxon>
    </lineage>
</organism>
<dbReference type="InterPro" id="IPR025975">
    <property type="entry name" value="Polysacc_lyase"/>
</dbReference>
<gene>
    <name evidence="1" type="ORF">AYJ54_43420</name>
</gene>
<dbReference type="AlphaFoldDB" id="A0A176Z027"/>
<evidence type="ECO:0008006" key="3">
    <source>
        <dbReference type="Google" id="ProtNLM"/>
    </source>
</evidence>
<dbReference type="EMBL" id="LUUB01000034">
    <property type="protein sequence ID" value="OAF13583.1"/>
    <property type="molecule type" value="Genomic_DNA"/>
</dbReference>
<evidence type="ECO:0000313" key="1">
    <source>
        <dbReference type="EMBL" id="OAF13583.1"/>
    </source>
</evidence>
<keyword evidence="2" id="KW-1185">Reference proteome</keyword>
<proteinExistence type="predicted"/>
<dbReference type="Pfam" id="PF14099">
    <property type="entry name" value="Polysacc_lyase"/>
    <property type="match status" value="1"/>
</dbReference>
<comment type="caution">
    <text evidence="1">The sequence shown here is derived from an EMBL/GenBank/DDBJ whole genome shotgun (WGS) entry which is preliminary data.</text>
</comment>
<dbReference type="Gene3D" id="2.60.120.200">
    <property type="match status" value="1"/>
</dbReference>
<reference evidence="1 2" key="1">
    <citation type="submission" date="2016-03" db="EMBL/GenBank/DDBJ databases">
        <title>Draft Genome Sequence of the Strain BR 10245 (Bradyrhizobium sp.) isolated from nodules of Centrolobium paraense.</title>
        <authorList>
            <person name="Simoes-Araujo J.L.Sr."/>
            <person name="Barauna A.C."/>
            <person name="Silva K."/>
            <person name="Zilli J.E."/>
        </authorList>
    </citation>
    <scope>NUCLEOTIDE SEQUENCE [LARGE SCALE GENOMIC DNA]</scope>
    <source>
        <strain evidence="1 2">BR 10245</strain>
    </source>
</reference>
<protein>
    <recommendedName>
        <fullName evidence="3">Carbohydrate-binding protein</fullName>
    </recommendedName>
</protein>
<name>A0A176Z027_9BRAD</name>
<dbReference type="Proteomes" id="UP000076959">
    <property type="component" value="Unassembled WGS sequence"/>
</dbReference>
<sequence>MLEVAGLLKNVFCLLFIAAIPVAGRAQALEARPLSSEAASPIPDTSKRCRAVIRGERHVTYRLPPSSEPPGEGISFATNWSELRWGGWYGQQAVDDCRIRVDGFQTWHGKAAVRIEVQPNDDPLALHANSERAEMFSMQDSGGTEIREGSASGLQYYATSYYFPTTWEGQQLPWSAFAPADCSADDGNACNSWAFVWQFYGWGGLVAAQRVIGGPQRYMFNQIEFSDGGLLRLGKWTDFVFRVDWRKGAFAIWRRDEGERQFRLALEGTSPVPPGRRVYVKQGLYRGGRVGERTDVLWIGPTVRGATFSAVERQAFGTNDGRLDGRD</sequence>